<dbReference type="EMBL" id="LT906555">
    <property type="protein sequence ID" value="SNW61916.1"/>
    <property type="molecule type" value="Genomic_DNA"/>
</dbReference>
<proteinExistence type="predicted"/>
<protein>
    <submittedName>
        <fullName evidence="1">Uncharacterized protein</fullName>
    </submittedName>
</protein>
<sequence length="462" mass="52908">MELSASQLFQLVKEDIQLGSGDKLKSHLEMLHAEIDSMQADIFYGTVLELSNYAAQYNQSDMIKVLLDFFNDYEYAGDRYPLSYRIYTLPGLKEKTSMLIGKAYVTHSGLEILNTMIDHENSESFRLAMNRLRDVYNITAREMEDLWSKAKTKQQAGGDTEVAQDVLEDNYEDVAPYAEVPDWVEQMIEEWNEPGTTADDMDEYNLDMPEPDNRKFLQNYKRLVEFLPDIISGITINGTQIDLASVGSDRVSLIMNAFFSMGSKEQDEFLRNIAINIGLTGIPDREDYDDSSLEIFNLFGPANVIVGMNLDRKDRCAVYGGCRMLICNCHAKYNDEDNVYEDDGHGFKGNCAYCKRKIRVRWHGIRIPLLTGGWSEEWFCSDDCLYDLIAERGADAVGTTNELVDVIVDQLQKKKIQDRTSQYPTKFFKLPWEPEIKRWVMPKEGDPEAVLPVLDPKFAVLF</sequence>
<dbReference type="RefSeq" id="YP_009448218.1">
    <property type="nucleotide sequence ID" value="NC_036594.1"/>
</dbReference>
<name>A0A2I2L313_9VIRU</name>
<evidence type="ECO:0000313" key="2">
    <source>
        <dbReference type="Proteomes" id="UP000236316"/>
    </source>
</evidence>
<organism evidence="1">
    <name type="scientific">Orpheovirus IHUMI-LCC2</name>
    <dbReference type="NCBI Taxonomy" id="2023057"/>
    <lineage>
        <taxon>Viruses</taxon>
        <taxon>Varidnaviria</taxon>
        <taxon>Bamfordvirae</taxon>
        <taxon>Nucleocytoviricota</taxon>
        <taxon>Megaviricetes</taxon>
        <taxon>Pimascovirales</taxon>
        <taxon>Ocovirineae</taxon>
        <taxon>Orpheoviridae</taxon>
        <taxon>Alphaorpheovirus</taxon>
        <taxon>Alphaorpheovirus massiliense</taxon>
    </lineage>
</organism>
<keyword evidence="2" id="KW-1185">Reference proteome</keyword>
<dbReference type="KEGG" id="vg:35381764"/>
<gene>
    <name evidence="1" type="ORF">ORPV_12</name>
</gene>
<accession>A0A2I2L313</accession>
<dbReference type="GeneID" id="35381764"/>
<evidence type="ECO:0000313" key="1">
    <source>
        <dbReference type="EMBL" id="SNW61916.1"/>
    </source>
</evidence>
<reference evidence="1" key="1">
    <citation type="submission" date="2017-08" db="EMBL/GenBank/DDBJ databases">
        <authorList>
            <consortium name="Urmite Genomes"/>
        </authorList>
    </citation>
    <scope>NUCLEOTIDE SEQUENCE [LARGE SCALE GENOMIC DNA]</scope>
    <source>
        <strain evidence="1">IHUMI-LCC2</strain>
    </source>
</reference>
<dbReference type="Proteomes" id="UP000236316">
    <property type="component" value="Segment"/>
</dbReference>